<organism evidence="1 2">
    <name type="scientific">Cryobacterium mannosilyticum</name>
    <dbReference type="NCBI Taxonomy" id="1259190"/>
    <lineage>
        <taxon>Bacteria</taxon>
        <taxon>Bacillati</taxon>
        <taxon>Actinomycetota</taxon>
        <taxon>Actinomycetes</taxon>
        <taxon>Micrococcales</taxon>
        <taxon>Microbacteriaceae</taxon>
        <taxon>Cryobacterium</taxon>
    </lineage>
</organism>
<gene>
    <name evidence="1" type="ORF">E3O32_04965</name>
</gene>
<reference evidence="1 2" key="1">
    <citation type="submission" date="2019-03" db="EMBL/GenBank/DDBJ databases">
        <title>Genomics of glacier-inhabiting Cryobacterium strains.</title>
        <authorList>
            <person name="Liu Q."/>
            <person name="Xin Y.-H."/>
        </authorList>
    </citation>
    <scope>NUCLEOTIDE SEQUENCE [LARGE SCALE GENOMIC DNA]</scope>
    <source>
        <strain evidence="1 2">RHLT2-21</strain>
    </source>
</reference>
<sequence length="328" mass="35697">MAPHLTADAGIDLLTSFGLNVAIDSASDLVVNGVPVELKVCARTPSPSDVMRMLDRARQRGVRNESTNRRLLIVMPSVPTSIRTLAEATPDLAVAGVNDSILIWGRKTQFLGLVDDIEDVGRPRGRPSWGRHALMRVLLFSDEPRTQVELAAQIGTSQAAVSKALKDWMGTVEKANGRWRAVEPERLWDRFLDTYPGPGGITESWYSLDPIIKQAEDAQATSPDVLLSGDAAADTIAPWRVPRKALVYAKKGLPLARAKFAEAARDEASLEVVIPADPTIWATAAAWSAHPRTVDPVLAAWDVRRTGGPDAGEAIDRLARRVLQRALR</sequence>
<comment type="caution">
    <text evidence="1">The sequence shown here is derived from an EMBL/GenBank/DDBJ whole genome shotgun (WGS) entry which is preliminary data.</text>
</comment>
<keyword evidence="2" id="KW-1185">Reference proteome</keyword>
<dbReference type="Proteomes" id="UP000297643">
    <property type="component" value="Unassembled WGS sequence"/>
</dbReference>
<dbReference type="EMBL" id="SOFM01000010">
    <property type="protein sequence ID" value="TFC06428.1"/>
    <property type="molecule type" value="Genomic_DNA"/>
</dbReference>
<name>A0A4R8WFF3_9MICO</name>
<dbReference type="AlphaFoldDB" id="A0A4R8WFF3"/>
<dbReference type="RefSeq" id="WP_134507410.1">
    <property type="nucleotide sequence ID" value="NZ_SOFM01000010.1"/>
</dbReference>
<evidence type="ECO:0000313" key="1">
    <source>
        <dbReference type="EMBL" id="TFC06428.1"/>
    </source>
</evidence>
<accession>A0A4R8WFF3</accession>
<evidence type="ECO:0000313" key="2">
    <source>
        <dbReference type="Proteomes" id="UP000297643"/>
    </source>
</evidence>
<proteinExistence type="predicted"/>
<protein>
    <submittedName>
        <fullName evidence="1">Uncharacterized protein</fullName>
    </submittedName>
</protein>